<dbReference type="EMBL" id="ML978742">
    <property type="protein sequence ID" value="KAF2084343.1"/>
    <property type="molecule type" value="Genomic_DNA"/>
</dbReference>
<name>A0A9P4LWU0_9PEZI</name>
<dbReference type="PANTHER" id="PTHR19879">
    <property type="entry name" value="TRANSCRIPTION INITIATION FACTOR TFIID"/>
    <property type="match status" value="1"/>
</dbReference>
<feature type="compositionally biased region" description="Low complexity" evidence="2">
    <location>
        <begin position="122"/>
        <end position="141"/>
    </location>
</feature>
<comment type="caution">
    <text evidence="3">The sequence shown here is derived from an EMBL/GenBank/DDBJ whole genome shotgun (WGS) entry which is preliminary data.</text>
</comment>
<evidence type="ECO:0000256" key="2">
    <source>
        <dbReference type="SAM" id="MobiDB-lite"/>
    </source>
</evidence>
<reference evidence="3" key="1">
    <citation type="journal article" date="2020" name="Stud. Mycol.">
        <title>101 Dothideomycetes genomes: a test case for predicting lifestyles and emergence of pathogens.</title>
        <authorList>
            <person name="Haridas S."/>
            <person name="Albert R."/>
            <person name="Binder M."/>
            <person name="Bloem J."/>
            <person name="Labutti K."/>
            <person name="Salamov A."/>
            <person name="Andreopoulos B."/>
            <person name="Baker S."/>
            <person name="Barry K."/>
            <person name="Bills G."/>
            <person name="Bluhm B."/>
            <person name="Cannon C."/>
            <person name="Castanera R."/>
            <person name="Culley D."/>
            <person name="Daum C."/>
            <person name="Ezra D."/>
            <person name="Gonzalez J."/>
            <person name="Henrissat B."/>
            <person name="Kuo A."/>
            <person name="Liang C."/>
            <person name="Lipzen A."/>
            <person name="Lutzoni F."/>
            <person name="Magnuson J."/>
            <person name="Mondo S."/>
            <person name="Nolan M."/>
            <person name="Ohm R."/>
            <person name="Pangilinan J."/>
            <person name="Park H.-J."/>
            <person name="Ramirez L."/>
            <person name="Alfaro M."/>
            <person name="Sun H."/>
            <person name="Tritt A."/>
            <person name="Yoshinaga Y."/>
            <person name="Zwiers L.-H."/>
            <person name="Turgeon B."/>
            <person name="Goodwin S."/>
            <person name="Spatafora J."/>
            <person name="Crous P."/>
            <person name="Grigoriev I."/>
        </authorList>
    </citation>
    <scope>NUCLEOTIDE SEQUENCE</scope>
    <source>
        <strain evidence="3">CBS 121410</strain>
    </source>
</reference>
<dbReference type="OrthoDB" id="1367865at2759"/>
<feature type="region of interest" description="Disordered" evidence="2">
    <location>
        <begin position="119"/>
        <end position="148"/>
    </location>
</feature>
<evidence type="ECO:0000313" key="3">
    <source>
        <dbReference type="EMBL" id="KAF2084343.1"/>
    </source>
</evidence>
<proteinExistence type="predicted"/>
<dbReference type="Proteomes" id="UP000799776">
    <property type="component" value="Unassembled WGS sequence"/>
</dbReference>
<feature type="repeat" description="WD" evidence="1">
    <location>
        <begin position="542"/>
        <end position="560"/>
    </location>
</feature>
<protein>
    <submittedName>
        <fullName evidence="3">Prolyl oligopeptidase</fullName>
    </submittedName>
</protein>
<gene>
    <name evidence="3" type="ORF">K490DRAFT_68801</name>
</gene>
<sequence length="560" mass="62788">MPSMNRKQFLSSFVYAVEEDFRSPFTGEEAVWANPDAPQIWGMEEASIKYPPSLAEVNEEEDREGEKGKRRARGVTSALSDDERLLAVGLGERVWIISVEDQCVRSELVGHTDNVGRIRFRPSPTTTSPPTLSAETETAPETEPKAPHGYTLLTCANEISTLSNNEPRIYFWNLTPAGTILDILPPPLPVHALAKKAEDAIFTDLVDHYTTSTDPPNPLPFPILPLFEPFRTAIETADREYRLGLNSSIEGGFASLSSTPFSPDGKMMAVVRKGRTTQSGEREEGEMPRVVVWDVERRVEKVVGRCGDSIMWIGWGIGEAAGVLACNGWDGVVRVWDVGGEGEDARLRWQTEASGGQNWTAAFSPDGRWLAASEKKGMRVRVYRTQDGELVREYGRKLGDWVRNMAWHGEGRWLAFAVEQEVVVWDVFGGEGKQEKAVTGEKKGPKEKDGEEEEKNNGKEFSDKELNVATRFRLQAEGMFRSFSKFQEVTWVDCGRKLLIRASDGTIELWDAHENKKWRFMKPQGVSELNYSSNAGVYLIRDDSVLLSVDGDNTVRFWKL</sequence>
<evidence type="ECO:0000313" key="4">
    <source>
        <dbReference type="Proteomes" id="UP000799776"/>
    </source>
</evidence>
<dbReference type="InterPro" id="IPR015943">
    <property type="entry name" value="WD40/YVTN_repeat-like_dom_sf"/>
</dbReference>
<organism evidence="3 4">
    <name type="scientific">Saccharata proteae CBS 121410</name>
    <dbReference type="NCBI Taxonomy" id="1314787"/>
    <lineage>
        <taxon>Eukaryota</taxon>
        <taxon>Fungi</taxon>
        <taxon>Dikarya</taxon>
        <taxon>Ascomycota</taxon>
        <taxon>Pezizomycotina</taxon>
        <taxon>Dothideomycetes</taxon>
        <taxon>Dothideomycetes incertae sedis</taxon>
        <taxon>Botryosphaeriales</taxon>
        <taxon>Saccharataceae</taxon>
        <taxon>Saccharata</taxon>
    </lineage>
</organism>
<dbReference type="PANTHER" id="PTHR19879:SF9">
    <property type="entry name" value="TRANSCRIPTION INITIATION FACTOR TFIID SUBUNIT 5"/>
    <property type="match status" value="1"/>
</dbReference>
<accession>A0A9P4LWU0</accession>
<evidence type="ECO:0000256" key="1">
    <source>
        <dbReference type="PROSITE-ProRule" id="PRU00221"/>
    </source>
</evidence>
<dbReference type="PROSITE" id="PS50082">
    <property type="entry name" value="WD_REPEATS_2"/>
    <property type="match status" value="1"/>
</dbReference>
<dbReference type="InterPro" id="IPR001680">
    <property type="entry name" value="WD40_rpt"/>
</dbReference>
<keyword evidence="4" id="KW-1185">Reference proteome</keyword>
<dbReference type="AlphaFoldDB" id="A0A9P4LWU0"/>
<feature type="region of interest" description="Disordered" evidence="2">
    <location>
        <begin position="53"/>
        <end position="75"/>
    </location>
</feature>
<feature type="region of interest" description="Disordered" evidence="2">
    <location>
        <begin position="434"/>
        <end position="460"/>
    </location>
</feature>
<dbReference type="Gene3D" id="2.130.10.10">
    <property type="entry name" value="YVTN repeat-like/Quinoprotein amine dehydrogenase"/>
    <property type="match status" value="2"/>
</dbReference>
<keyword evidence="1" id="KW-0853">WD repeat</keyword>
<dbReference type="SUPFAM" id="SSF69322">
    <property type="entry name" value="Tricorn protease domain 2"/>
    <property type="match status" value="1"/>
</dbReference>
<dbReference type="SMART" id="SM00320">
    <property type="entry name" value="WD40"/>
    <property type="match status" value="6"/>
</dbReference>